<feature type="binding site" evidence="6">
    <location>
        <position position="216"/>
    </location>
    <ligand>
        <name>Mg(2+)</name>
        <dbReference type="ChEBI" id="CHEBI:18420"/>
        <label>1</label>
        <note>catalytic</note>
    </ligand>
</feature>
<dbReference type="SUPFAM" id="SSF56655">
    <property type="entry name" value="Carbohydrate phosphatase"/>
    <property type="match status" value="1"/>
</dbReference>
<dbReference type="PANTHER" id="PTHR20854">
    <property type="entry name" value="INOSITOL MONOPHOSPHATASE"/>
    <property type="match status" value="1"/>
</dbReference>
<evidence type="ECO:0000313" key="8">
    <source>
        <dbReference type="EMBL" id="OXN00360.1"/>
    </source>
</evidence>
<dbReference type="Gene3D" id="3.30.540.10">
    <property type="entry name" value="Fructose-1,6-Bisphosphatase, subunit A, domain 1"/>
    <property type="match status" value="1"/>
</dbReference>
<dbReference type="PRINTS" id="PR00377">
    <property type="entry name" value="IMPHPHTASES"/>
</dbReference>
<evidence type="ECO:0000256" key="5">
    <source>
        <dbReference type="ARBA" id="ARBA00022842"/>
    </source>
</evidence>
<evidence type="ECO:0000256" key="7">
    <source>
        <dbReference type="RuleBase" id="RU364068"/>
    </source>
</evidence>
<dbReference type="PRINTS" id="PR01959">
    <property type="entry name" value="SBIMPHPHTASE"/>
</dbReference>
<dbReference type="Gene3D" id="3.40.190.80">
    <property type="match status" value="1"/>
</dbReference>
<feature type="binding site" evidence="6">
    <location>
        <position position="69"/>
    </location>
    <ligand>
        <name>Mg(2+)</name>
        <dbReference type="ChEBI" id="CHEBI:18420"/>
        <label>1</label>
        <note>catalytic</note>
    </ligand>
</feature>
<dbReference type="InterPro" id="IPR000760">
    <property type="entry name" value="Inositol_monophosphatase-like"/>
</dbReference>
<dbReference type="GO" id="GO:0046854">
    <property type="term" value="P:phosphatidylinositol phosphate biosynthetic process"/>
    <property type="evidence" value="ECO:0007669"/>
    <property type="project" value="InterPro"/>
</dbReference>
<evidence type="ECO:0000256" key="3">
    <source>
        <dbReference type="ARBA" id="ARBA00022723"/>
    </source>
</evidence>
<dbReference type="InterPro" id="IPR020550">
    <property type="entry name" value="Inositol_monophosphatase_CS"/>
</dbReference>
<evidence type="ECO:0000256" key="1">
    <source>
        <dbReference type="ARBA" id="ARBA00001033"/>
    </source>
</evidence>
<dbReference type="Pfam" id="PF00459">
    <property type="entry name" value="Inositol_P"/>
    <property type="match status" value="1"/>
</dbReference>
<dbReference type="GO" id="GO:0007165">
    <property type="term" value="P:signal transduction"/>
    <property type="evidence" value="ECO:0007669"/>
    <property type="project" value="TreeGrafter"/>
</dbReference>
<organism evidence="8 9">
    <name type="scientific">Bifidobacterium vansinderenii</name>
    <dbReference type="NCBI Taxonomy" id="1984871"/>
    <lineage>
        <taxon>Bacteria</taxon>
        <taxon>Bacillati</taxon>
        <taxon>Actinomycetota</taxon>
        <taxon>Actinomycetes</taxon>
        <taxon>Bifidobacteriales</taxon>
        <taxon>Bifidobacteriaceae</taxon>
        <taxon>Bifidobacterium</taxon>
    </lineage>
</organism>
<proteinExistence type="inferred from homology"/>
<evidence type="ECO:0000256" key="6">
    <source>
        <dbReference type="PIRSR" id="PIRSR600760-2"/>
    </source>
</evidence>
<feature type="binding site" evidence="6">
    <location>
        <position position="89"/>
    </location>
    <ligand>
        <name>Mg(2+)</name>
        <dbReference type="ChEBI" id="CHEBI:18420"/>
        <label>1</label>
        <note>catalytic</note>
    </ligand>
</feature>
<keyword evidence="3 6" id="KW-0479">Metal-binding</keyword>
<evidence type="ECO:0000256" key="4">
    <source>
        <dbReference type="ARBA" id="ARBA00022801"/>
    </source>
</evidence>
<dbReference type="GO" id="GO:0046872">
    <property type="term" value="F:metal ion binding"/>
    <property type="evidence" value="ECO:0007669"/>
    <property type="project" value="UniProtKB-KW"/>
</dbReference>
<name>A0A229VY88_9BIFI</name>
<dbReference type="EMBL" id="NEWD01000017">
    <property type="protein sequence ID" value="OXN00360.1"/>
    <property type="molecule type" value="Genomic_DNA"/>
</dbReference>
<dbReference type="InterPro" id="IPR022337">
    <property type="entry name" value="Inositol_monophosphatase_SuhB"/>
</dbReference>
<keyword evidence="4 7" id="KW-0378">Hydrolase</keyword>
<dbReference type="OrthoDB" id="9772456at2"/>
<comment type="catalytic activity">
    <reaction evidence="1 7">
        <text>a myo-inositol phosphate + H2O = myo-inositol + phosphate</text>
        <dbReference type="Rhea" id="RHEA:24056"/>
        <dbReference type="ChEBI" id="CHEBI:15377"/>
        <dbReference type="ChEBI" id="CHEBI:17268"/>
        <dbReference type="ChEBI" id="CHEBI:43474"/>
        <dbReference type="ChEBI" id="CHEBI:84139"/>
        <dbReference type="EC" id="3.1.3.25"/>
    </reaction>
</comment>
<reference evidence="8 9" key="1">
    <citation type="submission" date="2017-05" db="EMBL/GenBank/DDBJ databases">
        <title>Bifidobacterium vansinderenii sp. nov.</title>
        <authorList>
            <person name="Lugli G.A."/>
            <person name="Duranti S."/>
            <person name="Mangifesta M."/>
        </authorList>
    </citation>
    <scope>NUCLEOTIDE SEQUENCE [LARGE SCALE GENOMIC DNA]</scope>
    <source>
        <strain evidence="8 9">Tam10B</strain>
    </source>
</reference>
<comment type="caution">
    <text evidence="8">The sequence shown here is derived from an EMBL/GenBank/DDBJ whole genome shotgun (WGS) entry which is preliminary data.</text>
</comment>
<feature type="binding site" evidence="6">
    <location>
        <position position="86"/>
    </location>
    <ligand>
        <name>Mg(2+)</name>
        <dbReference type="ChEBI" id="CHEBI:18420"/>
        <label>1</label>
        <note>catalytic</note>
    </ligand>
</feature>
<dbReference type="Proteomes" id="UP000215433">
    <property type="component" value="Unassembled WGS sequence"/>
</dbReference>
<keyword evidence="9" id="KW-1185">Reference proteome</keyword>
<dbReference type="EC" id="3.1.3.25" evidence="7"/>
<sequence>MASAEQVDMTVLDEVVREASRRYMFDTVAAHRIRLKGPADYVTEVDSSIQNYIKNELAERYPDIQFTGEENNDQDADFNGLVWALDPVDGTTNLIHHMHHSAISLALLDGGAVIKAVIYQPYLDEMFTAELGKGAFLNGKPIHVSAVADLGMALIGLGTSHKGINRAEAAAQFQMFGKVFESCADIRRSGSASLDLAWVAAGRLDGFLERDVKLWDHAAGRLLVTEAGGVVTNWQGGDLGSAIHTSIVAGNPYVAEHLREVFLQ</sequence>
<dbReference type="InterPro" id="IPR033942">
    <property type="entry name" value="IMPase"/>
</dbReference>
<dbReference type="CDD" id="cd01639">
    <property type="entry name" value="IMPase"/>
    <property type="match status" value="1"/>
</dbReference>
<dbReference type="GO" id="GO:0006020">
    <property type="term" value="P:inositol metabolic process"/>
    <property type="evidence" value="ECO:0007669"/>
    <property type="project" value="TreeGrafter"/>
</dbReference>
<evidence type="ECO:0000313" key="9">
    <source>
        <dbReference type="Proteomes" id="UP000215433"/>
    </source>
</evidence>
<comment type="cofactor">
    <cofactor evidence="2 6 7">
        <name>Mg(2+)</name>
        <dbReference type="ChEBI" id="CHEBI:18420"/>
    </cofactor>
</comment>
<dbReference type="PROSITE" id="PS00630">
    <property type="entry name" value="IMP_2"/>
    <property type="match status" value="1"/>
</dbReference>
<gene>
    <name evidence="8" type="ORF">Tam10B_1395</name>
</gene>
<evidence type="ECO:0000256" key="2">
    <source>
        <dbReference type="ARBA" id="ARBA00001946"/>
    </source>
</evidence>
<dbReference type="PANTHER" id="PTHR20854:SF4">
    <property type="entry name" value="INOSITOL-1-MONOPHOSPHATASE-RELATED"/>
    <property type="match status" value="1"/>
</dbReference>
<comment type="similarity">
    <text evidence="7">Belongs to the inositol monophosphatase superfamily.</text>
</comment>
<dbReference type="AlphaFoldDB" id="A0A229VY88"/>
<protein>
    <recommendedName>
        <fullName evidence="7">Inositol-1-monophosphatase</fullName>
        <ecNumber evidence="7">3.1.3.25</ecNumber>
    </recommendedName>
</protein>
<accession>A0A229VY88</accession>
<dbReference type="RefSeq" id="WP_093960552.1">
    <property type="nucleotide sequence ID" value="NZ_NEWD01000017.1"/>
</dbReference>
<keyword evidence="5 6" id="KW-0460">Magnesium</keyword>
<dbReference type="GO" id="GO:0008934">
    <property type="term" value="F:inositol monophosphate 1-phosphatase activity"/>
    <property type="evidence" value="ECO:0007669"/>
    <property type="project" value="InterPro"/>
</dbReference>